<evidence type="ECO:0000313" key="1">
    <source>
        <dbReference type="EMBL" id="KAF6230099.1"/>
    </source>
</evidence>
<dbReference type="AlphaFoldDB" id="A0A8H6KZM8"/>
<keyword evidence="2" id="KW-1185">Reference proteome</keyword>
<comment type="caution">
    <text evidence="1">The sequence shown here is derived from an EMBL/GenBank/DDBJ whole genome shotgun (WGS) entry which is preliminary data.</text>
</comment>
<name>A0A8H6KZM8_9LECA</name>
<dbReference type="GeneID" id="59332846"/>
<evidence type="ECO:0000313" key="2">
    <source>
        <dbReference type="Proteomes" id="UP000593566"/>
    </source>
</evidence>
<dbReference type="EMBL" id="JACCJB010000002">
    <property type="protein sequence ID" value="KAF6230099.1"/>
    <property type="molecule type" value="Genomic_DNA"/>
</dbReference>
<reference evidence="1 2" key="1">
    <citation type="journal article" date="2020" name="Genomics">
        <title>Complete, high-quality genomes from long-read metagenomic sequencing of two wolf lichen thalli reveals enigmatic genome architecture.</title>
        <authorList>
            <person name="McKenzie S.K."/>
            <person name="Walston R.F."/>
            <person name="Allen J.L."/>
        </authorList>
    </citation>
    <scope>NUCLEOTIDE SEQUENCE [LARGE SCALE GENOMIC DNA]</scope>
    <source>
        <strain evidence="1">WasteWater1</strain>
    </source>
</reference>
<proteinExistence type="predicted"/>
<dbReference type="Proteomes" id="UP000593566">
    <property type="component" value="Unassembled WGS sequence"/>
</dbReference>
<accession>A0A8H6KZM8</accession>
<sequence>MRVPDIAVTYTVVKNSTLYVNGGRETFIDVKANGSSSEQFGNITGLQTGTAPPVLSRGALFYSSANDSNIYLWGGTTSYSNTSFPGYEAPIPQEYSLWLFDISTQGSVQYDLTLGSANRPSYGSFTNAEELGLGFYFNGELDSGCEIQTQIYGDGVKHLIGGMIVVDLIAGKQQNVANTTGIISPHIENLLPMDEIDIFDVASYYNDSTPHGTWYKQTTSGATPDPRIDLYLILASAPDGSSHNV</sequence>
<gene>
    <name evidence="1" type="ORF">HO133_004438</name>
</gene>
<protein>
    <submittedName>
        <fullName evidence="1">Uncharacterized protein</fullName>
    </submittedName>
</protein>
<organism evidence="1 2">
    <name type="scientific">Letharia lupina</name>
    <dbReference type="NCBI Taxonomy" id="560253"/>
    <lineage>
        <taxon>Eukaryota</taxon>
        <taxon>Fungi</taxon>
        <taxon>Dikarya</taxon>
        <taxon>Ascomycota</taxon>
        <taxon>Pezizomycotina</taxon>
        <taxon>Lecanoromycetes</taxon>
        <taxon>OSLEUM clade</taxon>
        <taxon>Lecanoromycetidae</taxon>
        <taxon>Lecanorales</taxon>
        <taxon>Lecanorineae</taxon>
        <taxon>Parmeliaceae</taxon>
        <taxon>Letharia</taxon>
    </lineage>
</organism>
<dbReference type="RefSeq" id="XP_037157356.1">
    <property type="nucleotide sequence ID" value="XM_037295355.1"/>
</dbReference>